<accession>A0A3N4I2H1</accession>
<feature type="region of interest" description="Disordered" evidence="1">
    <location>
        <begin position="109"/>
        <end position="128"/>
    </location>
</feature>
<dbReference type="EMBL" id="ML119752">
    <property type="protein sequence ID" value="RPA76064.1"/>
    <property type="molecule type" value="Genomic_DNA"/>
</dbReference>
<sequence>MSHYGSTSTLGYAPRYDDIPRTSSWSDYAVSTSGQSYNTSLPTSSYSYAPHSGYSSHPTSVSAAAYPSYSGTDLPSVYAGHYSSPLPTSTYAHPTLPLPTSMAPYQEQNYMQSSPSGSPYSGYEHSSYSPELSGQYRHRDYYCDYPQCDRTEGFTTYADLHRHRKSVHKIAGKYWVCRDPECPKFNKEFPRKDNLQDHLKRVHKLGKEERDNLADIWSFEKSDSS</sequence>
<dbReference type="Pfam" id="PF26176">
    <property type="entry name" value="zf_C2H2_17_2"/>
    <property type="match status" value="1"/>
</dbReference>
<dbReference type="Proteomes" id="UP000275078">
    <property type="component" value="Unassembled WGS sequence"/>
</dbReference>
<proteinExistence type="predicted"/>
<keyword evidence="4" id="KW-1185">Reference proteome</keyword>
<evidence type="ECO:0000256" key="1">
    <source>
        <dbReference type="SAM" id="MobiDB-lite"/>
    </source>
</evidence>
<protein>
    <recommendedName>
        <fullName evidence="2">C2H2-type domain-containing protein</fullName>
    </recommendedName>
</protein>
<dbReference type="OrthoDB" id="654211at2759"/>
<dbReference type="STRING" id="1160509.A0A3N4I2H1"/>
<reference evidence="3 4" key="1">
    <citation type="journal article" date="2018" name="Nat. Ecol. Evol.">
        <title>Pezizomycetes genomes reveal the molecular basis of ectomycorrhizal truffle lifestyle.</title>
        <authorList>
            <person name="Murat C."/>
            <person name="Payen T."/>
            <person name="Noel B."/>
            <person name="Kuo A."/>
            <person name="Morin E."/>
            <person name="Chen J."/>
            <person name="Kohler A."/>
            <person name="Krizsan K."/>
            <person name="Balestrini R."/>
            <person name="Da Silva C."/>
            <person name="Montanini B."/>
            <person name="Hainaut M."/>
            <person name="Levati E."/>
            <person name="Barry K.W."/>
            <person name="Belfiori B."/>
            <person name="Cichocki N."/>
            <person name="Clum A."/>
            <person name="Dockter R.B."/>
            <person name="Fauchery L."/>
            <person name="Guy J."/>
            <person name="Iotti M."/>
            <person name="Le Tacon F."/>
            <person name="Lindquist E.A."/>
            <person name="Lipzen A."/>
            <person name="Malagnac F."/>
            <person name="Mello A."/>
            <person name="Molinier V."/>
            <person name="Miyauchi S."/>
            <person name="Poulain J."/>
            <person name="Riccioni C."/>
            <person name="Rubini A."/>
            <person name="Sitrit Y."/>
            <person name="Splivallo R."/>
            <person name="Traeger S."/>
            <person name="Wang M."/>
            <person name="Zifcakova L."/>
            <person name="Wipf D."/>
            <person name="Zambonelli A."/>
            <person name="Paolocci F."/>
            <person name="Nowrousian M."/>
            <person name="Ottonello S."/>
            <person name="Baldrian P."/>
            <person name="Spatafora J.W."/>
            <person name="Henrissat B."/>
            <person name="Nagy L.G."/>
            <person name="Aury J.M."/>
            <person name="Wincker P."/>
            <person name="Grigoriev I.V."/>
            <person name="Bonfante P."/>
            <person name="Martin F.M."/>
        </authorList>
    </citation>
    <scope>NUCLEOTIDE SEQUENCE [LARGE SCALE GENOMIC DNA]</scope>
    <source>
        <strain evidence="3 4">RN42</strain>
    </source>
</reference>
<evidence type="ECO:0000313" key="3">
    <source>
        <dbReference type="EMBL" id="RPA76064.1"/>
    </source>
</evidence>
<dbReference type="AlphaFoldDB" id="A0A3N4I2H1"/>
<organism evidence="3 4">
    <name type="scientific">Ascobolus immersus RN42</name>
    <dbReference type="NCBI Taxonomy" id="1160509"/>
    <lineage>
        <taxon>Eukaryota</taxon>
        <taxon>Fungi</taxon>
        <taxon>Dikarya</taxon>
        <taxon>Ascomycota</taxon>
        <taxon>Pezizomycotina</taxon>
        <taxon>Pezizomycetes</taxon>
        <taxon>Pezizales</taxon>
        <taxon>Ascobolaceae</taxon>
        <taxon>Ascobolus</taxon>
    </lineage>
</organism>
<evidence type="ECO:0000313" key="4">
    <source>
        <dbReference type="Proteomes" id="UP000275078"/>
    </source>
</evidence>
<evidence type="ECO:0000259" key="2">
    <source>
        <dbReference type="SMART" id="SM00355"/>
    </source>
</evidence>
<feature type="compositionally biased region" description="Low complexity" evidence="1">
    <location>
        <begin position="113"/>
        <end position="128"/>
    </location>
</feature>
<gene>
    <name evidence="3" type="ORF">BJ508DRAFT_379689</name>
</gene>
<dbReference type="InterPro" id="IPR013087">
    <property type="entry name" value="Znf_C2H2_type"/>
</dbReference>
<dbReference type="Gene3D" id="3.30.160.60">
    <property type="entry name" value="Classic Zinc Finger"/>
    <property type="match status" value="2"/>
</dbReference>
<dbReference type="SMART" id="SM00355">
    <property type="entry name" value="ZnF_C2H2"/>
    <property type="match status" value="2"/>
</dbReference>
<feature type="domain" description="C2H2-type" evidence="2">
    <location>
        <begin position="175"/>
        <end position="203"/>
    </location>
</feature>
<feature type="domain" description="C2H2-type" evidence="2">
    <location>
        <begin position="141"/>
        <end position="168"/>
    </location>
</feature>
<dbReference type="InterPro" id="IPR059095">
    <property type="entry name" value="Znf_C2H2_17_2nd"/>
</dbReference>
<name>A0A3N4I2H1_ASCIM</name>